<dbReference type="EC" id="2.7.11.1" evidence="1"/>
<dbReference type="EMBL" id="JARBJD010000092">
    <property type="protein sequence ID" value="KAK2953420.1"/>
    <property type="molecule type" value="Genomic_DNA"/>
</dbReference>
<protein>
    <recommendedName>
        <fullName evidence="1">non-specific serine/threonine protein kinase</fullName>
        <ecNumber evidence="1">2.7.11.1</ecNumber>
    </recommendedName>
</protein>
<keyword evidence="5" id="KW-0067">ATP-binding</keyword>
<dbReference type="Pfam" id="PF00069">
    <property type="entry name" value="Pkinase"/>
    <property type="match status" value="1"/>
</dbReference>
<dbReference type="Proteomes" id="UP001281761">
    <property type="component" value="Unassembled WGS sequence"/>
</dbReference>
<evidence type="ECO:0000313" key="9">
    <source>
        <dbReference type="Proteomes" id="UP001281761"/>
    </source>
</evidence>
<evidence type="ECO:0000256" key="4">
    <source>
        <dbReference type="ARBA" id="ARBA00022777"/>
    </source>
</evidence>
<evidence type="ECO:0000256" key="6">
    <source>
        <dbReference type="SAM" id="MobiDB-lite"/>
    </source>
</evidence>
<evidence type="ECO:0000256" key="3">
    <source>
        <dbReference type="ARBA" id="ARBA00022741"/>
    </source>
</evidence>
<dbReference type="InterPro" id="IPR000719">
    <property type="entry name" value="Prot_kinase_dom"/>
</dbReference>
<feature type="domain" description="Protein kinase" evidence="7">
    <location>
        <begin position="1"/>
        <end position="263"/>
    </location>
</feature>
<sequence length="496" mass="56074">MGTEFSKQDNISIGKPKPSKENPTEHSVIATNKKTKTSYRCLTIPMSDYVMQKYNDMKQDSFQGLKSPFIEPILGHLITPEAIHLFVPLQKGESLRLYLERRQSTGADNYIPERRLISIFLQICLGINHLHKYGILHRNIQTDSITTDENGSFRLSQLTSVTELEDEKNTSTAIGDIATFSPERLNGTPYSFAADIYSLGIVAYELCTFRKPYTSVQQLIHKQPIPPIPSTYSLELANIITRTLSHNPNERPSIDEILSVPLFRSNLKTFIWNAIDNVKDSSPDNLTSFFYFNPIQTDLVQVSKRTISARKPLLQPTIVFLDPLLTDGIFSCTFTFHTKSPNPDTEEFAVGIIDSQVDISPEFSLTTHTSLALISSRDIFIFNNKLTANNGAPWSSSDTITLVSDLRPQCRTLHFLHNHNPLPFHMIRIPVSIRLFISLTSNTQQATVSALGKISPDEMRWMLERWKGVAPHKNATLDWEDPESLSDHRGIPPTME</sequence>
<evidence type="ECO:0000256" key="5">
    <source>
        <dbReference type="ARBA" id="ARBA00022840"/>
    </source>
</evidence>
<dbReference type="Gene3D" id="1.10.510.10">
    <property type="entry name" value="Transferase(Phosphotransferase) domain 1"/>
    <property type="match status" value="1"/>
</dbReference>
<dbReference type="PANTHER" id="PTHR43671">
    <property type="entry name" value="SERINE/THREONINE-PROTEIN KINASE NEK"/>
    <property type="match status" value="1"/>
</dbReference>
<evidence type="ECO:0000256" key="2">
    <source>
        <dbReference type="ARBA" id="ARBA00022679"/>
    </source>
</evidence>
<feature type="region of interest" description="Disordered" evidence="6">
    <location>
        <begin position="1"/>
        <end position="27"/>
    </location>
</feature>
<dbReference type="SUPFAM" id="SSF56112">
    <property type="entry name" value="Protein kinase-like (PK-like)"/>
    <property type="match status" value="1"/>
</dbReference>
<dbReference type="InterPro" id="IPR011009">
    <property type="entry name" value="Kinase-like_dom_sf"/>
</dbReference>
<gene>
    <name evidence="8" type="ORF">BLNAU_11706</name>
</gene>
<dbReference type="GO" id="GO:0016301">
    <property type="term" value="F:kinase activity"/>
    <property type="evidence" value="ECO:0007669"/>
    <property type="project" value="UniProtKB-KW"/>
</dbReference>
<evidence type="ECO:0000259" key="7">
    <source>
        <dbReference type="PROSITE" id="PS50011"/>
    </source>
</evidence>
<organism evidence="8 9">
    <name type="scientific">Blattamonas nauphoetae</name>
    <dbReference type="NCBI Taxonomy" id="2049346"/>
    <lineage>
        <taxon>Eukaryota</taxon>
        <taxon>Metamonada</taxon>
        <taxon>Preaxostyla</taxon>
        <taxon>Oxymonadida</taxon>
        <taxon>Blattamonas</taxon>
    </lineage>
</organism>
<keyword evidence="2" id="KW-0808">Transferase</keyword>
<keyword evidence="9" id="KW-1185">Reference proteome</keyword>
<proteinExistence type="predicted"/>
<accession>A0ABQ9XPI2</accession>
<dbReference type="PROSITE" id="PS50011">
    <property type="entry name" value="PROTEIN_KINASE_DOM"/>
    <property type="match status" value="1"/>
</dbReference>
<keyword evidence="3" id="KW-0547">Nucleotide-binding</keyword>
<comment type="caution">
    <text evidence="8">The sequence shown here is derived from an EMBL/GenBank/DDBJ whole genome shotgun (WGS) entry which is preliminary data.</text>
</comment>
<keyword evidence="4 8" id="KW-0418">Kinase</keyword>
<dbReference type="PANTHER" id="PTHR43671:SF13">
    <property type="entry name" value="SERINE_THREONINE-PROTEIN KINASE NEK2"/>
    <property type="match status" value="1"/>
</dbReference>
<reference evidence="8 9" key="1">
    <citation type="journal article" date="2022" name="bioRxiv">
        <title>Genomics of Preaxostyla Flagellates Illuminates Evolutionary Transitions and the Path Towards Mitochondrial Loss.</title>
        <authorList>
            <person name="Novak L.V.F."/>
            <person name="Treitli S.C."/>
            <person name="Pyrih J."/>
            <person name="Halakuc P."/>
            <person name="Pipaliya S.V."/>
            <person name="Vacek V."/>
            <person name="Brzon O."/>
            <person name="Soukal P."/>
            <person name="Eme L."/>
            <person name="Dacks J.B."/>
            <person name="Karnkowska A."/>
            <person name="Elias M."/>
            <person name="Hampl V."/>
        </authorList>
    </citation>
    <scope>NUCLEOTIDE SEQUENCE [LARGE SCALE GENOMIC DNA]</scope>
    <source>
        <strain evidence="8">NAU3</strain>
        <tissue evidence="8">Gut</tissue>
    </source>
</reference>
<name>A0ABQ9XPI2_9EUKA</name>
<evidence type="ECO:0000313" key="8">
    <source>
        <dbReference type="EMBL" id="KAK2953420.1"/>
    </source>
</evidence>
<feature type="region of interest" description="Disordered" evidence="6">
    <location>
        <begin position="477"/>
        <end position="496"/>
    </location>
</feature>
<dbReference type="InterPro" id="IPR050660">
    <property type="entry name" value="NEK_Ser/Thr_kinase"/>
</dbReference>
<evidence type="ECO:0000256" key="1">
    <source>
        <dbReference type="ARBA" id="ARBA00012513"/>
    </source>
</evidence>